<dbReference type="GeneID" id="22475361"/>
<dbReference type="KEGG" id="vg:22475361"/>
<dbReference type="OrthoDB" id="40962at10239"/>
<proteinExistence type="predicted"/>
<name>A0A076G6P0_9CAUD</name>
<reference evidence="2 3" key="1">
    <citation type="journal article" date="2015" name="Genome Announc.">
        <title>Genomic Analysis of Broad-Host-Range Enterobacteriophage Av-05.</title>
        <authorList>
            <person name="Amarillas L."/>
            <person name="Lopez-Cuevas O."/>
            <person name="Leon-Felix J."/>
            <person name="Castro-Del Campo N."/>
            <person name="Gerba C.P."/>
            <person name="Chaidez C."/>
        </authorList>
    </citation>
    <scope>NUCLEOTIDE SEQUENCE [LARGE SCALE GENOMIC DNA]</scope>
</reference>
<organism evidence="2 3">
    <name type="scientific">Escherichia phage Av-05</name>
    <dbReference type="NCBI Taxonomy" id="1527519"/>
    <lineage>
        <taxon>Viruses</taxon>
        <taxon>Duplodnaviria</taxon>
        <taxon>Heunggongvirae</taxon>
        <taxon>Uroviricota</taxon>
        <taxon>Caudoviricetes</taxon>
        <taxon>Vequintavirinae</taxon>
        <taxon>Avunavirus</taxon>
        <taxon>Avunavirus Av05</taxon>
    </lineage>
</organism>
<evidence type="ECO:0000256" key="1">
    <source>
        <dbReference type="SAM" id="MobiDB-lite"/>
    </source>
</evidence>
<keyword evidence="3" id="KW-1185">Reference proteome</keyword>
<gene>
    <name evidence="2" type="ORF">Av05_0020</name>
</gene>
<dbReference type="RefSeq" id="YP_009111094.1">
    <property type="nucleotide sequence ID" value="NC_025830.1"/>
</dbReference>
<accession>A0A076G6P0</accession>
<dbReference type="EMBL" id="KM190144">
    <property type="protein sequence ID" value="AII27563.1"/>
    <property type="molecule type" value="Genomic_DNA"/>
</dbReference>
<sequence>MMNRTITEKDREIAKQKREQQKREWTALAEAGKIRQHFADANHWARLRSKYGITSPNKLAPAESKYGLKILRKTVKLTGGFEWFKESFGMDIKQFVRMNPTWSAYAIQGIFLEEWDDYQN</sequence>
<dbReference type="Proteomes" id="UP000028961">
    <property type="component" value="Segment"/>
</dbReference>
<evidence type="ECO:0000313" key="2">
    <source>
        <dbReference type="EMBL" id="AII27563.1"/>
    </source>
</evidence>
<protein>
    <submittedName>
        <fullName evidence="2">Uncharacterized protein</fullName>
    </submittedName>
</protein>
<evidence type="ECO:0000313" key="3">
    <source>
        <dbReference type="Proteomes" id="UP000028961"/>
    </source>
</evidence>
<feature type="region of interest" description="Disordered" evidence="1">
    <location>
        <begin position="1"/>
        <end position="20"/>
    </location>
</feature>